<dbReference type="Proteomes" id="UP001056730">
    <property type="component" value="Chromosome"/>
</dbReference>
<sequence>MGNNYSHKKYYIFGDGNQGYQTASVIAHGQKNSDGAEVISASSDYNDSDASWNEFLFSWDNPIDNGDGTVIGTISYTSINEGSPYTTSASITLQKSMSLGFLSSTGGNYSKMKVSLNDIIARKGTRMLM</sequence>
<accession>A0A9Q8Y4Q2</accession>
<organism evidence="1 2">
    <name type="scientific">Lactococcus formosensis</name>
    <dbReference type="NCBI Taxonomy" id="1281486"/>
    <lineage>
        <taxon>Bacteria</taxon>
        <taxon>Bacillati</taxon>
        <taxon>Bacillota</taxon>
        <taxon>Bacilli</taxon>
        <taxon>Lactobacillales</taxon>
        <taxon>Streptococcaceae</taxon>
        <taxon>Lactococcus</taxon>
    </lineage>
</organism>
<name>A0A9Q8Y4Q2_9LACT</name>
<gene>
    <name evidence="1" type="ORF">LMK00_05470</name>
</gene>
<dbReference type="Gene3D" id="2.60.120.200">
    <property type="match status" value="1"/>
</dbReference>
<dbReference type="EMBL" id="CP086395">
    <property type="protein sequence ID" value="USJ21515.1"/>
    <property type="molecule type" value="Genomic_DNA"/>
</dbReference>
<dbReference type="KEGG" id="lfo:LMK00_05470"/>
<proteinExistence type="predicted"/>
<evidence type="ECO:0000313" key="2">
    <source>
        <dbReference type="Proteomes" id="UP001056730"/>
    </source>
</evidence>
<evidence type="ECO:0000313" key="1">
    <source>
        <dbReference type="EMBL" id="USJ21515.1"/>
    </source>
</evidence>
<dbReference type="AlphaFoldDB" id="A0A9Q8Y4Q2"/>
<reference evidence="1" key="1">
    <citation type="journal article" date="2022" name="Front. Microbiol.">
        <title>Feed Insects as a Reservoir of Granadaene-Producing Lactococci.</title>
        <authorList>
            <person name="Neuzil-Bunesova V."/>
            <person name="Ramirez Garcia A."/>
            <person name="Modrackova N."/>
            <person name="Makovska M."/>
            <person name="Sabolova M."/>
            <person name="Sproer C."/>
            <person name="Bunk B."/>
            <person name="Blom J."/>
            <person name="Schwab C."/>
        </authorList>
    </citation>
    <scope>NUCLEOTIDE SEQUENCE</scope>
    <source>
        <strain evidence="1">I4/6O</strain>
    </source>
</reference>
<protein>
    <submittedName>
        <fullName evidence="1">Uncharacterized protein</fullName>
    </submittedName>
</protein>